<comment type="subcellular location">
    <subcellularLocation>
        <location evidence="7">Cytoplasm</location>
    </subcellularLocation>
</comment>
<comment type="cofactor">
    <cofactor evidence="7">
        <name>Zn(2+)</name>
        <dbReference type="ChEBI" id="CHEBI:29105"/>
    </cofactor>
    <cofactor evidence="7">
        <name>Mg(2+)</name>
        <dbReference type="ChEBI" id="CHEBI:18420"/>
    </cofactor>
    <cofactor evidence="7">
        <name>Co(2+)</name>
        <dbReference type="ChEBI" id="CHEBI:48828"/>
    </cofactor>
    <text evidence="7">Binds 1 divalent metal cation per subunit. Can use ions such as Zn(2+), Mg(2+) or Co(2+).</text>
</comment>
<dbReference type="GO" id="GO:0042823">
    <property type="term" value="P:pyridoxal phosphate biosynthetic process"/>
    <property type="evidence" value="ECO:0007669"/>
    <property type="project" value="UniProtKB-UniRule"/>
</dbReference>
<dbReference type="FunCoup" id="A0A3M0CP63">
    <property type="interactions" value="299"/>
</dbReference>
<dbReference type="GO" id="GO:0005737">
    <property type="term" value="C:cytoplasm"/>
    <property type="evidence" value="ECO:0007669"/>
    <property type="project" value="UniProtKB-SubCell"/>
</dbReference>
<evidence type="ECO:0000256" key="5">
    <source>
        <dbReference type="ARBA" id="ARBA00023027"/>
    </source>
</evidence>
<evidence type="ECO:0000256" key="7">
    <source>
        <dbReference type="HAMAP-Rule" id="MF_00536"/>
    </source>
</evidence>
<evidence type="ECO:0000256" key="4">
    <source>
        <dbReference type="ARBA" id="ARBA00023002"/>
    </source>
</evidence>
<comment type="pathway">
    <text evidence="7">Cofactor biosynthesis; pyridoxine 5'-phosphate biosynthesis; pyridoxine 5'-phosphate from D-erythrose 4-phosphate: step 4/5.</text>
</comment>
<dbReference type="PANTHER" id="PTHR30004">
    <property type="entry name" value="4-HYDROXYTHREONINE-4-PHOSPHATE DEHYDROGENASE"/>
    <property type="match status" value="1"/>
</dbReference>
<dbReference type="GO" id="GO:0050897">
    <property type="term" value="F:cobalt ion binding"/>
    <property type="evidence" value="ECO:0007669"/>
    <property type="project" value="UniProtKB-UniRule"/>
</dbReference>
<dbReference type="GO" id="GO:0050570">
    <property type="term" value="F:4-hydroxythreonine-4-phosphate dehydrogenase activity"/>
    <property type="evidence" value="ECO:0007669"/>
    <property type="project" value="UniProtKB-UniRule"/>
</dbReference>
<feature type="binding site" evidence="7">
    <location>
        <position position="176"/>
    </location>
    <ligand>
        <name>a divalent metal cation</name>
        <dbReference type="ChEBI" id="CHEBI:60240"/>
        <note>ligand shared between dimeric partners</note>
    </ligand>
</feature>
<dbReference type="NCBIfam" id="NF003699">
    <property type="entry name" value="PRK05312.1"/>
    <property type="match status" value="1"/>
</dbReference>
<dbReference type="GO" id="GO:0000287">
    <property type="term" value="F:magnesium ion binding"/>
    <property type="evidence" value="ECO:0007669"/>
    <property type="project" value="UniProtKB-UniRule"/>
</dbReference>
<dbReference type="RefSeq" id="WP_121937940.1">
    <property type="nucleotide sequence ID" value="NZ_REFR01000010.1"/>
</dbReference>
<dbReference type="GO" id="GO:0008615">
    <property type="term" value="P:pyridoxine biosynthetic process"/>
    <property type="evidence" value="ECO:0007669"/>
    <property type="project" value="UniProtKB-UniRule"/>
</dbReference>
<comment type="subunit">
    <text evidence="7">Homodimer.</text>
</comment>
<feature type="binding site" evidence="7">
    <location>
        <position position="276"/>
    </location>
    <ligand>
        <name>a divalent metal cation</name>
        <dbReference type="ChEBI" id="CHEBI:60240"/>
        <note>ligand shared between dimeric partners</note>
    </ligand>
</feature>
<evidence type="ECO:0000256" key="8">
    <source>
        <dbReference type="SAM" id="MobiDB-lite"/>
    </source>
</evidence>
<feature type="binding site" evidence="7">
    <location>
        <position position="284"/>
    </location>
    <ligand>
        <name>substrate</name>
    </ligand>
</feature>
<dbReference type="HAMAP" id="MF_00536">
    <property type="entry name" value="PdxA"/>
    <property type="match status" value="1"/>
</dbReference>
<keyword evidence="5 7" id="KW-0520">NAD</keyword>
<comment type="caution">
    <text evidence="9">The sequence shown here is derived from an EMBL/GenBank/DDBJ whole genome shotgun (WGS) entry which is preliminary data.</text>
</comment>
<dbReference type="InterPro" id="IPR037510">
    <property type="entry name" value="PdxA"/>
</dbReference>
<evidence type="ECO:0000256" key="3">
    <source>
        <dbReference type="ARBA" id="ARBA00022857"/>
    </source>
</evidence>
<dbReference type="NCBIfam" id="TIGR00557">
    <property type="entry name" value="pdxA"/>
    <property type="match status" value="1"/>
</dbReference>
<keyword evidence="10" id="KW-1185">Reference proteome</keyword>
<dbReference type="AlphaFoldDB" id="A0A3M0CP63"/>
<keyword evidence="2 7" id="KW-0479">Metal-binding</keyword>
<feature type="binding site" evidence="7">
    <location>
        <position position="221"/>
    </location>
    <ligand>
        <name>a divalent metal cation</name>
        <dbReference type="ChEBI" id="CHEBI:60240"/>
        <note>ligand shared between dimeric partners</note>
    </ligand>
</feature>
<proteinExistence type="inferred from homology"/>
<evidence type="ECO:0000313" key="9">
    <source>
        <dbReference type="EMBL" id="RMB08586.1"/>
    </source>
</evidence>
<feature type="binding site" evidence="7">
    <location>
        <position position="293"/>
    </location>
    <ligand>
        <name>substrate</name>
    </ligand>
</feature>
<protein>
    <recommendedName>
        <fullName evidence="7">4-hydroxythreonine-4-phosphate dehydrogenase</fullName>
        <ecNumber evidence="7">1.1.1.262</ecNumber>
    </recommendedName>
    <alternativeName>
        <fullName evidence="7">4-(phosphohydroxy)-L-threonine dehydrogenase</fullName>
    </alternativeName>
</protein>
<dbReference type="SUPFAM" id="SSF53659">
    <property type="entry name" value="Isocitrate/Isopropylmalate dehydrogenase-like"/>
    <property type="match status" value="1"/>
</dbReference>
<keyword evidence="3 7" id="KW-0521">NADP</keyword>
<dbReference type="Gene3D" id="3.40.718.10">
    <property type="entry name" value="Isopropylmalate Dehydrogenase"/>
    <property type="match status" value="1"/>
</dbReference>
<dbReference type="UniPathway" id="UPA00244">
    <property type="reaction ID" value="UER00312"/>
</dbReference>
<dbReference type="EC" id="1.1.1.262" evidence="7"/>
<feature type="compositionally biased region" description="Polar residues" evidence="8">
    <location>
        <begin position="1"/>
        <end position="11"/>
    </location>
</feature>
<evidence type="ECO:0000313" key="10">
    <source>
        <dbReference type="Proteomes" id="UP000271227"/>
    </source>
</evidence>
<accession>A0A3M0CP63</accession>
<comment type="catalytic activity">
    <reaction evidence="7">
        <text>4-(phosphooxy)-L-threonine + NAD(+) = 3-amino-2-oxopropyl phosphate + CO2 + NADH</text>
        <dbReference type="Rhea" id="RHEA:32275"/>
        <dbReference type="ChEBI" id="CHEBI:16526"/>
        <dbReference type="ChEBI" id="CHEBI:57279"/>
        <dbReference type="ChEBI" id="CHEBI:57540"/>
        <dbReference type="ChEBI" id="CHEBI:57945"/>
        <dbReference type="ChEBI" id="CHEBI:58452"/>
        <dbReference type="EC" id="1.1.1.262"/>
    </reaction>
</comment>
<dbReference type="Pfam" id="PF04166">
    <property type="entry name" value="PdxA"/>
    <property type="match status" value="1"/>
</dbReference>
<reference evidence="9 10" key="1">
    <citation type="submission" date="2018-10" db="EMBL/GenBank/DDBJ databases">
        <title>Genomic Encyclopedia of Archaeal and Bacterial Type Strains, Phase II (KMG-II): from individual species to whole genera.</title>
        <authorList>
            <person name="Goeker M."/>
        </authorList>
    </citation>
    <scope>NUCLEOTIDE SEQUENCE [LARGE SCALE GENOMIC DNA]</scope>
    <source>
        <strain evidence="9 10">DSM 25217</strain>
    </source>
</reference>
<name>A0A3M0CP63_9PROT</name>
<keyword evidence="7" id="KW-0862">Zinc</keyword>
<comment type="similarity">
    <text evidence="7">Belongs to the PdxA family.</text>
</comment>
<feature type="region of interest" description="Disordered" evidence="8">
    <location>
        <begin position="1"/>
        <end position="20"/>
    </location>
</feature>
<dbReference type="InterPro" id="IPR005255">
    <property type="entry name" value="PdxA_fam"/>
</dbReference>
<keyword evidence="6 7" id="KW-0664">Pyridoxine biosynthesis</keyword>
<feature type="binding site" evidence="7">
    <location>
        <position position="144"/>
    </location>
    <ligand>
        <name>substrate</name>
    </ligand>
</feature>
<comment type="function">
    <text evidence="7">Catalyzes the NAD(P)-dependent oxidation of 4-(phosphooxy)-L-threonine (HTP) into 2-amino-3-oxo-4-(phosphooxy)butyric acid which spontaneously decarboxylates to form 3-amino-2-oxopropyl phosphate (AHAP).</text>
</comment>
<evidence type="ECO:0000256" key="6">
    <source>
        <dbReference type="ARBA" id="ARBA00023096"/>
    </source>
</evidence>
<comment type="miscellaneous">
    <text evidence="7">The active site is located at the dimer interface.</text>
</comment>
<dbReference type="Proteomes" id="UP000271227">
    <property type="component" value="Unassembled WGS sequence"/>
</dbReference>
<gene>
    <name evidence="7" type="primary">pdxA</name>
    <name evidence="9" type="ORF">BXY39_1221</name>
</gene>
<organism evidence="9 10">
    <name type="scientific">Eilatimonas milleporae</name>
    <dbReference type="NCBI Taxonomy" id="911205"/>
    <lineage>
        <taxon>Bacteria</taxon>
        <taxon>Pseudomonadati</taxon>
        <taxon>Pseudomonadota</taxon>
        <taxon>Alphaproteobacteria</taxon>
        <taxon>Kordiimonadales</taxon>
        <taxon>Kordiimonadaceae</taxon>
        <taxon>Eilatimonas</taxon>
    </lineage>
</organism>
<dbReference type="PANTHER" id="PTHR30004:SF6">
    <property type="entry name" value="D-THREONATE 4-PHOSPHATE DEHYDROGENASE"/>
    <property type="match status" value="1"/>
</dbReference>
<dbReference type="InParanoid" id="A0A3M0CP63"/>
<dbReference type="OrthoDB" id="9801783at2"/>
<keyword evidence="4 7" id="KW-0560">Oxidoreductase</keyword>
<feature type="binding site" evidence="7">
    <location>
        <position position="145"/>
    </location>
    <ligand>
        <name>substrate</name>
    </ligand>
</feature>
<keyword evidence="1 7" id="KW-0963">Cytoplasm</keyword>
<dbReference type="GO" id="GO:0051287">
    <property type="term" value="F:NAD binding"/>
    <property type="evidence" value="ECO:0007669"/>
    <property type="project" value="InterPro"/>
</dbReference>
<feature type="binding site" evidence="7">
    <location>
        <position position="302"/>
    </location>
    <ligand>
        <name>substrate</name>
    </ligand>
</feature>
<evidence type="ECO:0000256" key="1">
    <source>
        <dbReference type="ARBA" id="ARBA00022490"/>
    </source>
</evidence>
<keyword evidence="7" id="KW-0460">Magnesium</keyword>
<evidence type="ECO:0000256" key="2">
    <source>
        <dbReference type="ARBA" id="ARBA00022723"/>
    </source>
</evidence>
<dbReference type="GO" id="GO:0008270">
    <property type="term" value="F:zinc ion binding"/>
    <property type="evidence" value="ECO:0007669"/>
    <property type="project" value="UniProtKB-UniRule"/>
</dbReference>
<sequence>MSVDRNTTAETASPPVALTMGEPAGVGPSLIARLWLSRDKHALPPFFGIGSRTAFLAHVADLPVRDIAHPAETAAAFDSGLPLLPVDMAGPVTPGAISADTAAGVIAALDMAVSLALSGDAGAIVTAPIQKSALYGAGFKAAGHTDYLAQRCGLPAETAVMMLACDGLRVVPVTVHIPLKEVARQLTPDAIVRAAHATHEALKTRFGIAAPRLAVAGLNPHAGEDGALGLEEGTHILPALRLLRDHGMDISGPFPADTMFHAEARNSFDAALCMYHDQALIPLKTLDFWGGVNVTLGLPIVRTSPDHGTALDLVADGKTHEARLDSMLAAFRMAVSLSQGRISAPAAGDMSDGHSRTEPAS</sequence>
<keyword evidence="7" id="KW-0170">Cobalt</keyword>
<dbReference type="EMBL" id="REFR01000010">
    <property type="protein sequence ID" value="RMB08586.1"/>
    <property type="molecule type" value="Genomic_DNA"/>
</dbReference>